<evidence type="ECO:0000256" key="6">
    <source>
        <dbReference type="ARBA" id="ARBA00022588"/>
    </source>
</evidence>
<dbReference type="Proteomes" id="UP000515129">
    <property type="component" value="Chromosome 7"/>
</dbReference>
<feature type="domain" description="CARD" evidence="20">
    <location>
        <begin position="4"/>
        <end position="79"/>
    </location>
</feature>
<accession>A0A6P6PQ57</accession>
<dbReference type="Pfam" id="PF05729">
    <property type="entry name" value="NACHT"/>
    <property type="match status" value="1"/>
</dbReference>
<organism evidence="23 24">
    <name type="scientific">Carassius auratus</name>
    <name type="common">Goldfish</name>
    <dbReference type="NCBI Taxonomy" id="7957"/>
    <lineage>
        <taxon>Eukaryota</taxon>
        <taxon>Metazoa</taxon>
        <taxon>Chordata</taxon>
        <taxon>Craniata</taxon>
        <taxon>Vertebrata</taxon>
        <taxon>Euteleostomi</taxon>
        <taxon>Actinopterygii</taxon>
        <taxon>Neopterygii</taxon>
        <taxon>Teleostei</taxon>
        <taxon>Ostariophysi</taxon>
        <taxon>Cypriniformes</taxon>
        <taxon>Cyprinidae</taxon>
        <taxon>Cyprininae</taxon>
        <taxon>Carassius</taxon>
    </lineage>
</organism>
<protein>
    <submittedName>
        <fullName evidence="24">Uncharacterized protein LOC113105810 isoform X1</fullName>
    </submittedName>
</protein>
<evidence type="ECO:0000256" key="4">
    <source>
        <dbReference type="ARBA" id="ARBA00022475"/>
    </source>
</evidence>
<keyword evidence="4" id="KW-1003">Cell membrane</keyword>
<evidence type="ECO:0000256" key="10">
    <source>
        <dbReference type="ARBA" id="ARBA00022737"/>
    </source>
</evidence>
<dbReference type="KEGG" id="caua:113105810"/>
<comment type="similarity">
    <text evidence="19">Belongs to the NOD1-NOD2 family.</text>
</comment>
<dbReference type="GO" id="GO:0006508">
    <property type="term" value="P:proteolysis"/>
    <property type="evidence" value="ECO:0007669"/>
    <property type="project" value="UniProtKB-KW"/>
</dbReference>
<dbReference type="CDD" id="cd01671">
    <property type="entry name" value="CARD"/>
    <property type="match status" value="1"/>
</dbReference>
<dbReference type="OrthoDB" id="120976at2759"/>
<dbReference type="InterPro" id="IPR027417">
    <property type="entry name" value="P-loop_NTPase"/>
</dbReference>
<evidence type="ECO:0000256" key="16">
    <source>
        <dbReference type="ARBA" id="ARBA00023139"/>
    </source>
</evidence>
<name>A0A6P6PQ57_CARAU</name>
<evidence type="ECO:0000256" key="12">
    <source>
        <dbReference type="ARBA" id="ARBA00022840"/>
    </source>
</evidence>
<dbReference type="GO" id="GO:0016323">
    <property type="term" value="C:basolateral plasma membrane"/>
    <property type="evidence" value="ECO:0007669"/>
    <property type="project" value="UniProtKB-SubCell"/>
</dbReference>
<evidence type="ECO:0000313" key="24">
    <source>
        <dbReference type="RefSeq" id="XP_026122909.1"/>
    </source>
</evidence>
<keyword evidence="11" id="KW-0547">Nucleotide-binding</keyword>
<dbReference type="InterPro" id="IPR051261">
    <property type="entry name" value="NLR"/>
</dbReference>
<keyword evidence="8" id="KW-0433">Leucine-rich repeat</keyword>
<dbReference type="PANTHER" id="PTHR24106">
    <property type="entry name" value="NACHT, LRR AND CARD DOMAINS-CONTAINING"/>
    <property type="match status" value="1"/>
</dbReference>
<keyword evidence="7" id="KW-1210">Necrosis</keyword>
<feature type="domain" description="FIIND" evidence="22">
    <location>
        <begin position="1662"/>
        <end position="1942"/>
    </location>
</feature>
<proteinExistence type="inferred from homology"/>
<dbReference type="InterPro" id="IPR001315">
    <property type="entry name" value="CARD"/>
</dbReference>
<keyword evidence="16" id="KW-0564">Palmitate</keyword>
<dbReference type="Pfam" id="PF13516">
    <property type="entry name" value="LRR_6"/>
    <property type="match status" value="3"/>
</dbReference>
<dbReference type="PROSITE" id="PS51830">
    <property type="entry name" value="FIIND"/>
    <property type="match status" value="1"/>
</dbReference>
<evidence type="ECO:0000256" key="7">
    <source>
        <dbReference type="ARBA" id="ARBA00022590"/>
    </source>
</evidence>
<dbReference type="GO" id="GO:0008233">
    <property type="term" value="F:peptidase activity"/>
    <property type="evidence" value="ECO:0007669"/>
    <property type="project" value="UniProtKB-KW"/>
</dbReference>
<dbReference type="Pfam" id="PF13553">
    <property type="entry name" value="FIIND"/>
    <property type="match status" value="1"/>
</dbReference>
<dbReference type="InterPro" id="IPR007111">
    <property type="entry name" value="NACHT_NTPase"/>
</dbReference>
<dbReference type="InterPro" id="IPR025307">
    <property type="entry name" value="FIIND_dom"/>
</dbReference>
<gene>
    <name evidence="24" type="primary">LOC113105810</name>
</gene>
<dbReference type="SUPFAM" id="SSF47986">
    <property type="entry name" value="DEATH domain"/>
    <property type="match status" value="1"/>
</dbReference>
<evidence type="ECO:0000256" key="15">
    <source>
        <dbReference type="ARBA" id="ARBA00023136"/>
    </source>
</evidence>
<keyword evidence="10" id="KW-0677">Repeat</keyword>
<keyword evidence="17" id="KW-1271">Inflammasome</keyword>
<dbReference type="GO" id="GO:0061702">
    <property type="term" value="C:canonical inflammasome complex"/>
    <property type="evidence" value="ECO:0007669"/>
    <property type="project" value="UniProtKB-SubCell"/>
</dbReference>
<dbReference type="Gene3D" id="1.20.58.1200">
    <property type="entry name" value="RNA silencing suppressor P21, N-terminal domain"/>
    <property type="match status" value="2"/>
</dbReference>
<feature type="domain" description="NACHT" evidence="21">
    <location>
        <begin position="209"/>
        <end position="330"/>
    </location>
</feature>
<dbReference type="GO" id="GO:0042981">
    <property type="term" value="P:regulation of apoptotic process"/>
    <property type="evidence" value="ECO:0007669"/>
    <property type="project" value="InterPro"/>
</dbReference>
<keyword evidence="23" id="KW-1185">Reference proteome</keyword>
<evidence type="ECO:0000259" key="21">
    <source>
        <dbReference type="PROSITE" id="PS50837"/>
    </source>
</evidence>
<dbReference type="Gene3D" id="3.80.10.10">
    <property type="entry name" value="Ribonuclease Inhibitor"/>
    <property type="match status" value="1"/>
</dbReference>
<keyword evidence="9" id="KW-0645">Protease</keyword>
<sequence length="2047" mass="234298">MASTQQSAQEFLENGKNLLTGSHLNCDPVIEALNQCKFFKTHELNSIESVEITQDKIKIILELVISKGEEACYKFLKILDKKRFQVFPRHASGSPDLHHWISCFSFQEEPQSQTANTADPCIKYQGLLRWKARQILEDKWNQSMNFLKNEQKRKHFMYVPLVMDTDSSTGAKLKKNKGCKKSRSKKMKTYIPTAKKMLSPKDLLMNDERSILLVGKPGVGKTTVALEILRLWTEEKNIPVSYMFYFDEPLMRVYTQSPYPQTLKDLLFQKYMSPDKAPKEVLENIESNSENVVIIFDGIMDVIGNSVIKQLLEKEFLKDAKVLTTCRPEAEDTGYLSDWRSYRVEVQGFNNKSIFEYFDWMLGTTDDIGALENPELFSLCSVPLYAFIVAACISVSPTEARNKPFTVTEMYVQIFRFCMKQHGHQDVEHLDKYIKDNKRDVINLALASYQAMLAKTVNLTALDYEDKSVQNAFLTKQFWNPSTTSCKVYAFLHNTMQEFWAALYLVLNPDKITNVLDKCQNNEDGKYLKYIMPFLSGLLSDNVVELIKCLVPVEQIEATRVKYFQQIIDLFLYTKEQNQEGDCEQFVEADNILFVCRCLYEYHFPEACQLFLQKVQYELDLEDQTLDPHQCCVISYVVNQAVHRNIHLDLTDCSITDPGLKLLLSSLKNLKFLRSTSTLKSQMWRVALSAGQFSDFDSLLSLFSFEMHLSALETLDQRVFQRIGEVLKNKRSEISVHLFLHVNEEVISRSLQKAIFENLPNIASIRISPHQFKVAIETELYLQGAIYETGQRCVRKLLSVCSNNQRESFDEQCKFLLKLHEHAKNMDVLPVLQPVFYALPSTWVVQPSNPSVSLLLQTMQVLNLRKPAELDHITYEQSELKIILQCMPYITEMRFSAALRQPKDIHRIVKIVADLFILASESGGAKLRSLSAACSYSTFPFAEDSKDMQSSFLMDLFTQLKESSSWNITLPALKPILQVAPAVWTLDLQKLEKTFALTELLKLQAIKKSVELTGWSCESEKLRSFLNCLPYISHLCNLLFLYSCNEQFFQSVCEVLSADSEWNPIQIAELLRSLGFSISLIDMLPSRLCKAVGNVFKLLDKEENISLRLLPQMISCKGCACLFSNVQKIEKLRVNEVSTTKLARLVISDQEINAVTVKELSLVLVNSHLPERALGQLLSNLTSLLRVWRVHSLNLSEFNIEPHWLICLLCHQGPLSIKFHEVTLQRLAEIVYDAHDENLTQLFLEKIDGDLSPCNLSWEVLSYLIQGTTKQVTLDLAEGRFSVLKVPSLLALLDKVCFKRISPRFVRAALKEIHQNHAGHLIVKLVKSSTNLINLCMRELNSTDCKALCFALHYSDGVKLNLLNSVIPNHETDSIVKLLHRVSDLRVDRKLLLNFLHASKDMENQGYLASSLLTALNHKLDFSCNSSLGSGRSGQENRELLTMSRNDFKAISSAIKTSTCNTELILHDCQADDSALEILFPILHKVNLQLGKSLLFQVLTLISNAPMAMSLQWASSLSKALGKELNISGIPLNYRTCESLQLVLDDKEELTHLNLSYCQITDACLDLLLPHIHKIVILDLTGNDITDKGVLRLRKTLDENSFTKTICLCDNQITEMGLLFEEARFQTQQANTRRCIQTQNYITKDLRSKSEMGKSVTSFVKTEDLIKKFDPELAVNNGKMIYRFQWKTEGLCMCSATGLVFGLKGSGCVEYYVAHWDMRLLINTHYEPAGPLFDIKTSAGEIYELHLPHCETHVDAIGSLSVVHIYSEDSWELLSPKKFSRTHVAVNVRSLSRYGIVDENDQNNKIINGQVLLFQEPDMSLTQQRLWVFLLPSNVPLSEIKEQQQQYAFIQTSSDCKLQINSKYTLISKKANRVQPKEKLFEPLQAGNHHPTFEVFLDKDVTELRIKIQLKIKESATVNFKNAWKRWIILKQNTDNHAQMRSEGHSNNQVNRHTWTSALGEIMEDLKSEEFKKLKHLMMHTENRIPICSMNLEEIKERCELVTLVLKTWGFEGSVKAICEFMKKLPRNDESVTDRLKPYVRKFRLKD</sequence>
<dbReference type="InterPro" id="IPR011029">
    <property type="entry name" value="DEATH-like_dom_sf"/>
</dbReference>
<dbReference type="InterPro" id="IPR032675">
    <property type="entry name" value="LRR_dom_sf"/>
</dbReference>
<keyword evidence="6" id="KW-0399">Innate immunity</keyword>
<dbReference type="Gene3D" id="1.10.533.10">
    <property type="entry name" value="Death Domain, Fas"/>
    <property type="match status" value="2"/>
</dbReference>
<keyword evidence="18" id="KW-0449">Lipoprotein</keyword>
<evidence type="ECO:0000256" key="19">
    <source>
        <dbReference type="ARBA" id="ARBA00038296"/>
    </source>
</evidence>
<dbReference type="GO" id="GO:0012501">
    <property type="term" value="P:programmed cell death"/>
    <property type="evidence" value="ECO:0007669"/>
    <property type="project" value="UniProtKB-KW"/>
</dbReference>
<dbReference type="PROSITE" id="PS50837">
    <property type="entry name" value="NACHT"/>
    <property type="match status" value="1"/>
</dbReference>
<evidence type="ECO:0000256" key="11">
    <source>
        <dbReference type="ARBA" id="ARBA00022741"/>
    </source>
</evidence>
<dbReference type="SUPFAM" id="SSF52047">
    <property type="entry name" value="RNI-like"/>
    <property type="match status" value="1"/>
</dbReference>
<evidence type="ECO:0000256" key="5">
    <source>
        <dbReference type="ARBA" id="ARBA00022490"/>
    </source>
</evidence>
<evidence type="ECO:0000256" key="14">
    <source>
        <dbReference type="ARBA" id="ARBA00022859"/>
    </source>
</evidence>
<dbReference type="RefSeq" id="XP_026122909.1">
    <property type="nucleotide sequence ID" value="XM_026267124.1"/>
</dbReference>
<dbReference type="GO" id="GO:0045087">
    <property type="term" value="P:innate immune response"/>
    <property type="evidence" value="ECO:0007669"/>
    <property type="project" value="UniProtKB-KW"/>
</dbReference>
<keyword evidence="9" id="KW-0378">Hydrolase</keyword>
<dbReference type="PROSITE" id="PS50209">
    <property type="entry name" value="CARD"/>
    <property type="match status" value="1"/>
</dbReference>
<keyword evidence="13" id="KW-0832">Ubl conjugation</keyword>
<evidence type="ECO:0000256" key="18">
    <source>
        <dbReference type="ARBA" id="ARBA00023288"/>
    </source>
</evidence>
<comment type="subcellular location">
    <subcellularLocation>
        <location evidence="2">Basolateral cell membrane</location>
    </subcellularLocation>
    <subcellularLocation>
        <location evidence="3">Cell membrane</location>
        <topology evidence="3">Lipid-anchor</topology>
    </subcellularLocation>
    <subcellularLocation>
        <location evidence="1">Inflammasome</location>
    </subcellularLocation>
</comment>
<evidence type="ECO:0000256" key="3">
    <source>
        <dbReference type="ARBA" id="ARBA00004193"/>
    </source>
</evidence>
<dbReference type="Gene3D" id="3.40.50.300">
    <property type="entry name" value="P-loop containing nucleotide triphosphate hydrolases"/>
    <property type="match status" value="1"/>
</dbReference>
<evidence type="ECO:0000256" key="13">
    <source>
        <dbReference type="ARBA" id="ARBA00022843"/>
    </source>
</evidence>
<dbReference type="Pfam" id="PF23679">
    <property type="entry name" value="UPA-FIIND"/>
    <property type="match status" value="1"/>
</dbReference>
<dbReference type="InterPro" id="IPR001611">
    <property type="entry name" value="Leu-rich_rpt"/>
</dbReference>
<evidence type="ECO:0000313" key="23">
    <source>
        <dbReference type="Proteomes" id="UP000515129"/>
    </source>
</evidence>
<evidence type="ECO:0000256" key="2">
    <source>
        <dbReference type="ARBA" id="ARBA00004187"/>
    </source>
</evidence>
<evidence type="ECO:0000256" key="9">
    <source>
        <dbReference type="ARBA" id="ARBA00022670"/>
    </source>
</evidence>
<evidence type="ECO:0000256" key="1">
    <source>
        <dbReference type="ARBA" id="ARBA00004110"/>
    </source>
</evidence>
<dbReference type="GO" id="GO:0005524">
    <property type="term" value="F:ATP binding"/>
    <property type="evidence" value="ECO:0007669"/>
    <property type="project" value="UniProtKB-KW"/>
</dbReference>
<dbReference type="GeneID" id="113105810"/>
<evidence type="ECO:0000259" key="20">
    <source>
        <dbReference type="PROSITE" id="PS50209"/>
    </source>
</evidence>
<keyword evidence="15" id="KW-0472">Membrane</keyword>
<keyword evidence="5" id="KW-0963">Cytoplasm</keyword>
<evidence type="ECO:0000256" key="17">
    <source>
        <dbReference type="ARBA" id="ARBA00023233"/>
    </source>
</evidence>
<evidence type="ECO:0000259" key="22">
    <source>
        <dbReference type="PROSITE" id="PS51830"/>
    </source>
</evidence>
<evidence type="ECO:0000256" key="8">
    <source>
        <dbReference type="ARBA" id="ARBA00022614"/>
    </source>
</evidence>
<dbReference type="SUPFAM" id="SSF52540">
    <property type="entry name" value="P-loop containing nucleoside triphosphate hydrolases"/>
    <property type="match status" value="1"/>
</dbReference>
<keyword evidence="12" id="KW-0067">ATP-binding</keyword>
<reference evidence="24" key="1">
    <citation type="submission" date="2025-08" db="UniProtKB">
        <authorList>
            <consortium name="RefSeq"/>
        </authorList>
    </citation>
    <scope>IDENTIFICATION</scope>
    <source>
        <strain evidence="24">Wakin</strain>
        <tissue evidence="24">Muscle</tissue>
    </source>
</reference>
<keyword evidence="14" id="KW-0391">Immunity</keyword>